<proteinExistence type="predicted"/>
<dbReference type="EMBL" id="OX465086">
    <property type="protein sequence ID" value="CAI9260904.1"/>
    <property type="molecule type" value="Genomic_DNA"/>
</dbReference>
<gene>
    <name evidence="1" type="ORF">LSALG_LOCUS1721</name>
</gene>
<protein>
    <submittedName>
        <fullName evidence="1">Uncharacterized protein</fullName>
    </submittedName>
</protein>
<dbReference type="InterPro" id="IPR020568">
    <property type="entry name" value="Ribosomal_Su5_D2-typ_SF"/>
</dbReference>
<reference evidence="1" key="1">
    <citation type="submission" date="2023-04" db="EMBL/GenBank/DDBJ databases">
        <authorList>
            <person name="Vijverberg K."/>
            <person name="Xiong W."/>
            <person name="Schranz E."/>
        </authorList>
    </citation>
    <scope>NUCLEOTIDE SEQUENCE</scope>
</reference>
<dbReference type="Proteomes" id="UP001177003">
    <property type="component" value="Chromosome 0"/>
</dbReference>
<accession>A0AA35V2Y4</accession>
<evidence type="ECO:0000313" key="1">
    <source>
        <dbReference type="EMBL" id="CAI9260904.1"/>
    </source>
</evidence>
<evidence type="ECO:0000313" key="2">
    <source>
        <dbReference type="Proteomes" id="UP001177003"/>
    </source>
</evidence>
<name>A0AA35V2Y4_LACSI</name>
<keyword evidence="2" id="KW-1185">Reference proteome</keyword>
<organism evidence="1 2">
    <name type="scientific">Lactuca saligna</name>
    <name type="common">Willowleaf lettuce</name>
    <dbReference type="NCBI Taxonomy" id="75948"/>
    <lineage>
        <taxon>Eukaryota</taxon>
        <taxon>Viridiplantae</taxon>
        <taxon>Streptophyta</taxon>
        <taxon>Embryophyta</taxon>
        <taxon>Tracheophyta</taxon>
        <taxon>Spermatophyta</taxon>
        <taxon>Magnoliopsida</taxon>
        <taxon>eudicotyledons</taxon>
        <taxon>Gunneridae</taxon>
        <taxon>Pentapetalae</taxon>
        <taxon>asterids</taxon>
        <taxon>campanulids</taxon>
        <taxon>Asterales</taxon>
        <taxon>Asteraceae</taxon>
        <taxon>Cichorioideae</taxon>
        <taxon>Cichorieae</taxon>
        <taxon>Lactucinae</taxon>
        <taxon>Lactuca</taxon>
    </lineage>
</organism>
<dbReference type="SUPFAM" id="SSF54211">
    <property type="entry name" value="Ribosomal protein S5 domain 2-like"/>
    <property type="match status" value="1"/>
</dbReference>
<sequence>MSSSLFTLRSTNQLHPLLLPSCYFFFFRFECEVVRWRFKVVRWRSKNDRSFVRFHDEKKASIFYNKIRLTDDDGPTSSVPCPSRNPFGVTHQSWFIYIKSTTFLDGTSVHPPDNSDNYTCILDRESSTVDTESLFVISGKLVWSIRIDLHIIENGGSQSNLEANLFKLVERRGYGQEYINRYKMMTRLTIGLKNWIHVTFATNPSSLEEALDRVKSFLPKAFSSGKGSYSLKMEIVRII</sequence>
<dbReference type="AlphaFoldDB" id="A0AA35V2Y4"/>